<dbReference type="Proteomes" id="UP000029575">
    <property type="component" value="Unassembled WGS sequence"/>
</dbReference>
<sequence>MASKPAWLGGGAVPSLAVPGEANIHDGIYQFTLKAHPSPGCSIEAEFQRSHGCAERVSWAIHA</sequence>
<reference evidence="1 2" key="1">
    <citation type="submission" date="2014-06" db="EMBL/GenBank/DDBJ databases">
        <authorList>
            <person name="Bishop-Lilly K.A."/>
            <person name="Broomall S.M."/>
            <person name="Chain P.S."/>
            <person name="Chertkov O."/>
            <person name="Coyne S.R."/>
            <person name="Daligault H.E."/>
            <person name="Davenport K.W."/>
            <person name="Erkkila T."/>
            <person name="Frey K.G."/>
            <person name="Gibbons H.S."/>
            <person name="Gu W."/>
            <person name="Jaissle J."/>
            <person name="Johnson S.L."/>
            <person name="Koroleva G.I."/>
            <person name="Ladner J.T."/>
            <person name="Lo C.-C."/>
            <person name="Minogue T.D."/>
            <person name="Munk C."/>
            <person name="Palacios G.F."/>
            <person name="Redden C.L."/>
            <person name="Rosenzweig C.N."/>
            <person name="Scholz M.B."/>
            <person name="Teshima H."/>
            <person name="Xu Y."/>
        </authorList>
    </citation>
    <scope>NUCLEOTIDE SEQUENCE [LARGE SCALE GENOMIC DNA]</scope>
    <source>
        <strain evidence="1 2">DWS 37UF10B-2</strain>
    </source>
</reference>
<gene>
    <name evidence="1" type="ORF">DM43_2743</name>
</gene>
<dbReference type="EMBL" id="JPGD01000005">
    <property type="protein sequence ID" value="KGB99916.1"/>
    <property type="molecule type" value="Genomic_DNA"/>
</dbReference>
<accession>A0AA88Z450</accession>
<name>A0AA88Z450_BURCE</name>
<proteinExistence type="predicted"/>
<protein>
    <submittedName>
        <fullName evidence="1">Uncharacterized protein</fullName>
    </submittedName>
</protein>
<evidence type="ECO:0000313" key="1">
    <source>
        <dbReference type="EMBL" id="KGB99916.1"/>
    </source>
</evidence>
<organism evidence="1 2">
    <name type="scientific">Burkholderia cepacia</name>
    <name type="common">Pseudomonas cepacia</name>
    <dbReference type="NCBI Taxonomy" id="292"/>
    <lineage>
        <taxon>Bacteria</taxon>
        <taxon>Pseudomonadati</taxon>
        <taxon>Pseudomonadota</taxon>
        <taxon>Betaproteobacteria</taxon>
        <taxon>Burkholderiales</taxon>
        <taxon>Burkholderiaceae</taxon>
        <taxon>Burkholderia</taxon>
        <taxon>Burkholderia cepacia complex</taxon>
    </lineage>
</organism>
<comment type="caution">
    <text evidence="1">The sequence shown here is derived from an EMBL/GenBank/DDBJ whole genome shotgun (WGS) entry which is preliminary data.</text>
</comment>
<dbReference type="AlphaFoldDB" id="A0AA88Z450"/>
<evidence type="ECO:0000313" key="2">
    <source>
        <dbReference type="Proteomes" id="UP000029575"/>
    </source>
</evidence>